<evidence type="ECO:0000313" key="1">
    <source>
        <dbReference type="EMBL" id="CEM26004.1"/>
    </source>
</evidence>
<dbReference type="AlphaFoldDB" id="A0A0G4GAK6"/>
<reference evidence="1" key="1">
    <citation type="submission" date="2014-11" db="EMBL/GenBank/DDBJ databases">
        <authorList>
            <person name="Otto D Thomas"/>
            <person name="Naeem Raeece"/>
        </authorList>
    </citation>
    <scope>NUCLEOTIDE SEQUENCE</scope>
</reference>
<sequence length="150" mass="16698">MYGVVIRHPLLKRWYMKMAEVLGLESAKRVKVWDFDWSYVEVLTNGTTVSRMTGGSRFWREAWMEEAGPDPADAGAIGTAPPPAAGIISTSLSACWKDSLGWEEGFQRKKRGKKELSKNFVIVFCGEVEKKEKDLAESGKRSFAGDFGSA</sequence>
<dbReference type="VEuPathDB" id="CryptoDB:Cvel_21010"/>
<protein>
    <submittedName>
        <fullName evidence="1">Uncharacterized protein</fullName>
    </submittedName>
</protein>
<gene>
    <name evidence="1" type="ORF">Cvel_21010</name>
</gene>
<accession>A0A0G4GAK6</accession>
<organism evidence="1">
    <name type="scientific">Chromera velia CCMP2878</name>
    <dbReference type="NCBI Taxonomy" id="1169474"/>
    <lineage>
        <taxon>Eukaryota</taxon>
        <taxon>Sar</taxon>
        <taxon>Alveolata</taxon>
        <taxon>Colpodellida</taxon>
        <taxon>Chromeraceae</taxon>
        <taxon>Chromera</taxon>
    </lineage>
</organism>
<proteinExistence type="predicted"/>
<name>A0A0G4GAK6_9ALVE</name>
<dbReference type="EMBL" id="CDMZ01001033">
    <property type="protein sequence ID" value="CEM26004.1"/>
    <property type="molecule type" value="Genomic_DNA"/>
</dbReference>